<proteinExistence type="predicted"/>
<dbReference type="PANTHER" id="PTHR36113">
    <property type="entry name" value="LYASE, PUTATIVE-RELATED-RELATED"/>
    <property type="match status" value="1"/>
</dbReference>
<dbReference type="PROSITE" id="PS51819">
    <property type="entry name" value="VOC"/>
    <property type="match status" value="1"/>
</dbReference>
<dbReference type="OrthoDB" id="9789012at2"/>
<dbReference type="Pfam" id="PF00903">
    <property type="entry name" value="Glyoxalase"/>
    <property type="match status" value="1"/>
</dbReference>
<gene>
    <name evidence="2" type="ORF">PbJCM13498_25730</name>
</gene>
<organism evidence="2 3">
    <name type="scientific">Prolixibacter bellariivorans</name>
    <dbReference type="NCBI Taxonomy" id="314319"/>
    <lineage>
        <taxon>Bacteria</taxon>
        <taxon>Pseudomonadati</taxon>
        <taxon>Bacteroidota</taxon>
        <taxon>Bacteroidia</taxon>
        <taxon>Marinilabiliales</taxon>
        <taxon>Prolixibacteraceae</taxon>
        <taxon>Prolixibacter</taxon>
    </lineage>
</organism>
<dbReference type="EMBL" id="BLAX01000001">
    <property type="protein sequence ID" value="GET33710.1"/>
    <property type="molecule type" value="Genomic_DNA"/>
</dbReference>
<accession>A0A5M4B0M2</accession>
<dbReference type="AlphaFoldDB" id="A0A5M4B0M2"/>
<feature type="domain" description="VOC" evidence="1">
    <location>
        <begin position="2"/>
        <end position="127"/>
    </location>
</feature>
<evidence type="ECO:0000313" key="2">
    <source>
        <dbReference type="EMBL" id="GET33710.1"/>
    </source>
</evidence>
<dbReference type="RefSeq" id="WP_025864257.1">
    <property type="nucleotide sequence ID" value="NZ_BLAX01000001.1"/>
</dbReference>
<dbReference type="InterPro" id="IPR037523">
    <property type="entry name" value="VOC_core"/>
</dbReference>
<protein>
    <recommendedName>
        <fullName evidence="1">VOC domain-containing protein</fullName>
    </recommendedName>
</protein>
<dbReference type="InterPro" id="IPR051332">
    <property type="entry name" value="Fosfomycin_Res_Enzymes"/>
</dbReference>
<name>A0A5M4B0M2_9BACT</name>
<reference evidence="2 3" key="1">
    <citation type="submission" date="2019-10" db="EMBL/GenBank/DDBJ databases">
        <title>Prolixibacter strains distinguished by the presence of nitrate reductase genes were adept at nitrate-dependent anaerobic corrosion of metallic iron and carbon steel.</title>
        <authorList>
            <person name="Iino T."/>
            <person name="Shono N."/>
            <person name="Ito K."/>
            <person name="Nakamura R."/>
            <person name="Sueoka K."/>
            <person name="Harayama S."/>
            <person name="Ohkuma M."/>
        </authorList>
    </citation>
    <scope>NUCLEOTIDE SEQUENCE [LARGE SCALE GENOMIC DNA]</scope>
    <source>
        <strain evidence="2 3">JCM 13498</strain>
    </source>
</reference>
<comment type="caution">
    <text evidence="2">The sequence shown here is derived from an EMBL/GenBank/DDBJ whole genome shotgun (WGS) entry which is preliminary data.</text>
</comment>
<sequence length="127" mass="14478">MKIEHIAIWTLHLEEMKAFYEKYFSAKAGKQYHNSAKQFTSYFLSYDEGPRMELMYRPGMSQSSGSTDLTGITHLAFSVGNRATVDQLTERLRRDGYVIAGEPRVTGDGYYESVILDPDGNHIEITE</sequence>
<dbReference type="SUPFAM" id="SSF54593">
    <property type="entry name" value="Glyoxalase/Bleomycin resistance protein/Dihydroxybiphenyl dioxygenase"/>
    <property type="match status" value="1"/>
</dbReference>
<dbReference type="Gene3D" id="3.10.180.10">
    <property type="entry name" value="2,3-Dihydroxybiphenyl 1,2-Dioxygenase, domain 1"/>
    <property type="match status" value="1"/>
</dbReference>
<dbReference type="Proteomes" id="UP000391834">
    <property type="component" value="Unassembled WGS sequence"/>
</dbReference>
<evidence type="ECO:0000259" key="1">
    <source>
        <dbReference type="PROSITE" id="PS51819"/>
    </source>
</evidence>
<dbReference type="InterPro" id="IPR004360">
    <property type="entry name" value="Glyas_Fos-R_dOase_dom"/>
</dbReference>
<evidence type="ECO:0000313" key="3">
    <source>
        <dbReference type="Proteomes" id="UP000391834"/>
    </source>
</evidence>
<dbReference type="PANTHER" id="PTHR36113:SF1">
    <property type="entry name" value="GLYOXALASE_BLEOMYCIN RESISTANCE PROTEIN_DIOXYGENASE"/>
    <property type="match status" value="1"/>
</dbReference>
<dbReference type="InterPro" id="IPR029068">
    <property type="entry name" value="Glyas_Bleomycin-R_OHBP_Dase"/>
</dbReference>
<keyword evidence="3" id="KW-1185">Reference proteome</keyword>